<evidence type="ECO:0000313" key="2">
    <source>
        <dbReference type="EMBL" id="TDG16586.1"/>
    </source>
</evidence>
<feature type="non-terminal residue" evidence="2">
    <location>
        <position position="1"/>
    </location>
</feature>
<dbReference type="SUPFAM" id="SSF53474">
    <property type="entry name" value="alpha/beta-Hydrolases"/>
    <property type="match status" value="1"/>
</dbReference>
<organism evidence="2 3">
    <name type="scientific">Paraburkholderia silviterrae</name>
    <dbReference type="NCBI Taxonomy" id="2528715"/>
    <lineage>
        <taxon>Bacteria</taxon>
        <taxon>Pseudomonadati</taxon>
        <taxon>Pseudomonadota</taxon>
        <taxon>Betaproteobacteria</taxon>
        <taxon>Burkholderiales</taxon>
        <taxon>Burkholderiaceae</taxon>
        <taxon>Paraburkholderia</taxon>
    </lineage>
</organism>
<keyword evidence="3" id="KW-1185">Reference proteome</keyword>
<protein>
    <submittedName>
        <fullName evidence="2">Alpha/beta hydrolase</fullName>
    </submittedName>
</protein>
<comment type="caution">
    <text evidence="2">The sequence shown here is derived from an EMBL/GenBank/DDBJ whole genome shotgun (WGS) entry which is preliminary data.</text>
</comment>
<dbReference type="OrthoDB" id="9112061at2"/>
<dbReference type="Gene3D" id="3.40.50.1820">
    <property type="entry name" value="alpha/beta hydrolase"/>
    <property type="match status" value="1"/>
</dbReference>
<keyword evidence="2" id="KW-0378">Hydrolase</keyword>
<dbReference type="InterPro" id="IPR000073">
    <property type="entry name" value="AB_hydrolase_1"/>
</dbReference>
<dbReference type="AlphaFoldDB" id="A0A4R5LXC1"/>
<sequence>FASQIPDPAWKIKPVFYMVAKADKIINPDLERMYAKRAHAKTVEVDGASHSVYESHPKEVAALIEQAAQQEGQ</sequence>
<dbReference type="Proteomes" id="UP000295722">
    <property type="component" value="Unassembled WGS sequence"/>
</dbReference>
<accession>A0A4R5LXC1</accession>
<evidence type="ECO:0000313" key="3">
    <source>
        <dbReference type="Proteomes" id="UP000295722"/>
    </source>
</evidence>
<dbReference type="PANTHER" id="PTHR37017">
    <property type="entry name" value="AB HYDROLASE-1 DOMAIN-CONTAINING PROTEIN-RELATED"/>
    <property type="match status" value="1"/>
</dbReference>
<gene>
    <name evidence="2" type="ORF">EYW47_40300</name>
</gene>
<dbReference type="InterPro" id="IPR052897">
    <property type="entry name" value="Sec-Metab_Biosynth_Hydrolase"/>
</dbReference>
<dbReference type="RefSeq" id="WP_133200368.1">
    <property type="nucleotide sequence ID" value="NZ_SMRP01000064.1"/>
</dbReference>
<name>A0A4R5LXC1_9BURK</name>
<dbReference type="Pfam" id="PF12697">
    <property type="entry name" value="Abhydrolase_6"/>
    <property type="match status" value="1"/>
</dbReference>
<evidence type="ECO:0000259" key="1">
    <source>
        <dbReference type="Pfam" id="PF12697"/>
    </source>
</evidence>
<dbReference type="PANTHER" id="PTHR37017:SF11">
    <property type="entry name" value="ESTERASE_LIPASE_THIOESTERASE DOMAIN-CONTAINING PROTEIN"/>
    <property type="match status" value="1"/>
</dbReference>
<dbReference type="EMBL" id="SMRP01000064">
    <property type="protein sequence ID" value="TDG16586.1"/>
    <property type="molecule type" value="Genomic_DNA"/>
</dbReference>
<reference evidence="2 3" key="1">
    <citation type="submission" date="2019-03" db="EMBL/GenBank/DDBJ databases">
        <title>Paraburkholderia sp. 4M-K11, isolated from subtropical forest soil.</title>
        <authorList>
            <person name="Gao Z.-H."/>
            <person name="Qiu L.-H."/>
        </authorList>
    </citation>
    <scope>NUCLEOTIDE SEQUENCE [LARGE SCALE GENOMIC DNA]</scope>
    <source>
        <strain evidence="2 3">4M-K11</strain>
    </source>
</reference>
<dbReference type="GO" id="GO:0016787">
    <property type="term" value="F:hydrolase activity"/>
    <property type="evidence" value="ECO:0007669"/>
    <property type="project" value="UniProtKB-KW"/>
</dbReference>
<dbReference type="InterPro" id="IPR029058">
    <property type="entry name" value="AB_hydrolase_fold"/>
</dbReference>
<proteinExistence type="predicted"/>
<feature type="domain" description="AB hydrolase-1" evidence="1">
    <location>
        <begin position="6"/>
        <end position="62"/>
    </location>
</feature>